<name>D2VTM3_NAEGR</name>
<comment type="subcellular location">
    <subcellularLocation>
        <location evidence="2">Endoplasmic reticulum membrane</location>
        <topology evidence="2">Single-pass type II membrane protein</topology>
    </subcellularLocation>
</comment>
<dbReference type="GO" id="GO:0005787">
    <property type="term" value="C:signal peptidase complex"/>
    <property type="evidence" value="ECO:0007669"/>
    <property type="project" value="TreeGrafter"/>
</dbReference>
<dbReference type="AlphaFoldDB" id="D2VTM3"/>
<dbReference type="OrthoDB" id="10257561at2759"/>
<evidence type="ECO:0000256" key="2">
    <source>
        <dbReference type="ARBA" id="ARBA00004648"/>
    </source>
</evidence>
<sequence>MALTISQHTREYITQIFSLLGVLCSALIIWKSVSIYSNCQSPIVVVLTGSMEPAFYKGDILFLSLSSEPIHIGDIIVYKLESKEIPIVHRVIRLHNTKAQTNLFSGIQDKDVKILTKGDHNQFDDRYGIYGTDLQWLDRSHIIGRVNFMLPYLGYATIIITNYPIVKYIVIGVLILLVLSNKE</sequence>
<dbReference type="NCBIfam" id="TIGR02228">
    <property type="entry name" value="sigpep_I_arch"/>
    <property type="match status" value="1"/>
</dbReference>
<comment type="catalytic activity">
    <reaction evidence="1">
        <text>Cleavage of hydrophobic, N-terminal signal or leader sequences from secreted and periplasmic proteins.</text>
        <dbReference type="EC" id="3.4.21.89"/>
    </reaction>
</comment>
<dbReference type="MEROPS" id="S26.010"/>
<protein>
    <recommendedName>
        <fullName evidence="5">Signal peptidase complex catalytic subunit SEC11</fullName>
        <ecNumber evidence="4">3.4.21.89</ecNumber>
    </recommendedName>
    <alternativeName>
        <fullName evidence="6">Signal peptidase complex catalytic subunit sec11</fullName>
    </alternativeName>
</protein>
<dbReference type="SUPFAM" id="SSF51306">
    <property type="entry name" value="LexA/Signal peptidase"/>
    <property type="match status" value="1"/>
</dbReference>
<comment type="similarity">
    <text evidence="3">Belongs to the peptidase S26B family.</text>
</comment>
<reference evidence="12 13" key="1">
    <citation type="journal article" date="2010" name="Cell">
        <title>The genome of Naegleria gruberi illuminates early eukaryotic versatility.</title>
        <authorList>
            <person name="Fritz-Laylin L.K."/>
            <person name="Prochnik S.E."/>
            <person name="Ginger M.L."/>
            <person name="Dacks J.B."/>
            <person name="Carpenter M.L."/>
            <person name="Field M.C."/>
            <person name="Kuo A."/>
            <person name="Paredez A."/>
            <person name="Chapman J."/>
            <person name="Pham J."/>
            <person name="Shu S."/>
            <person name="Neupane R."/>
            <person name="Cipriano M."/>
            <person name="Mancuso J."/>
            <person name="Tu H."/>
            <person name="Salamov A."/>
            <person name="Lindquist E."/>
            <person name="Shapiro H."/>
            <person name="Lucas S."/>
            <person name="Grigoriev I.V."/>
            <person name="Cande W.Z."/>
            <person name="Fulton C."/>
            <person name="Rokhsar D.S."/>
            <person name="Dawson S.C."/>
        </authorList>
    </citation>
    <scope>NUCLEOTIDE SEQUENCE [LARGE SCALE GENOMIC DNA]</scope>
    <source>
        <strain evidence="12 13">NEG-M</strain>
    </source>
</reference>
<dbReference type="GO" id="GO:0006465">
    <property type="term" value="P:signal peptide processing"/>
    <property type="evidence" value="ECO:0007669"/>
    <property type="project" value="InterPro"/>
</dbReference>
<dbReference type="EMBL" id="GG738896">
    <property type="protein sequence ID" value="EFC39957.1"/>
    <property type="molecule type" value="Genomic_DNA"/>
</dbReference>
<dbReference type="RefSeq" id="XP_002672701.1">
    <property type="nucleotide sequence ID" value="XM_002672655.1"/>
</dbReference>
<dbReference type="GO" id="GO:0004252">
    <property type="term" value="F:serine-type endopeptidase activity"/>
    <property type="evidence" value="ECO:0007669"/>
    <property type="project" value="InterPro"/>
</dbReference>
<dbReference type="PANTHER" id="PTHR10806:SF6">
    <property type="entry name" value="SIGNAL PEPTIDASE COMPLEX CATALYTIC SUBUNIT SEC11"/>
    <property type="match status" value="1"/>
</dbReference>
<feature type="transmembrane region" description="Helical" evidence="11">
    <location>
        <begin position="152"/>
        <end position="179"/>
    </location>
</feature>
<dbReference type="eggNOG" id="KOG3342">
    <property type="taxonomic scope" value="Eukaryota"/>
</dbReference>
<evidence type="ECO:0000256" key="6">
    <source>
        <dbReference type="ARBA" id="ARBA00021755"/>
    </source>
</evidence>
<dbReference type="VEuPathDB" id="AmoebaDB:NAEGRDRAFT_72354"/>
<dbReference type="InterPro" id="IPR019533">
    <property type="entry name" value="Peptidase_S26"/>
</dbReference>
<evidence type="ECO:0000256" key="7">
    <source>
        <dbReference type="ARBA" id="ARBA00022692"/>
    </source>
</evidence>
<evidence type="ECO:0000256" key="11">
    <source>
        <dbReference type="SAM" id="Phobius"/>
    </source>
</evidence>
<accession>D2VTM3</accession>
<keyword evidence="9 11" id="KW-0472">Membrane</keyword>
<evidence type="ECO:0000256" key="4">
    <source>
        <dbReference type="ARBA" id="ARBA00013208"/>
    </source>
</evidence>
<dbReference type="InParanoid" id="D2VTM3"/>
<evidence type="ECO:0000256" key="10">
    <source>
        <dbReference type="ARBA" id="ARBA00045533"/>
    </source>
</evidence>
<dbReference type="OMA" id="GSMEPFM"/>
<keyword evidence="13" id="KW-1185">Reference proteome</keyword>
<evidence type="ECO:0000256" key="3">
    <source>
        <dbReference type="ARBA" id="ARBA00011035"/>
    </source>
</evidence>
<dbReference type="STRING" id="5762.D2VTM3"/>
<feature type="transmembrane region" description="Helical" evidence="11">
    <location>
        <begin position="12"/>
        <end position="30"/>
    </location>
</feature>
<dbReference type="EC" id="3.4.21.89" evidence="4"/>
<evidence type="ECO:0000256" key="8">
    <source>
        <dbReference type="ARBA" id="ARBA00022989"/>
    </source>
</evidence>
<organism evidence="13">
    <name type="scientific">Naegleria gruberi</name>
    <name type="common">Amoeba</name>
    <dbReference type="NCBI Taxonomy" id="5762"/>
    <lineage>
        <taxon>Eukaryota</taxon>
        <taxon>Discoba</taxon>
        <taxon>Heterolobosea</taxon>
        <taxon>Tetramitia</taxon>
        <taxon>Eutetramitia</taxon>
        <taxon>Vahlkampfiidae</taxon>
        <taxon>Naegleria</taxon>
    </lineage>
</organism>
<dbReference type="InterPro" id="IPR001733">
    <property type="entry name" value="Peptidase_S26B"/>
</dbReference>
<dbReference type="PRINTS" id="PR00728">
    <property type="entry name" value="SIGNALPTASE"/>
</dbReference>
<dbReference type="Gene3D" id="2.10.109.10">
    <property type="entry name" value="Umud Fragment, subunit A"/>
    <property type="match status" value="1"/>
</dbReference>
<dbReference type="InterPro" id="IPR036286">
    <property type="entry name" value="LexA/Signal_pep-like_sf"/>
</dbReference>
<comment type="function">
    <text evidence="10">Catalytic component of the signal peptidase complex (SPC) which catalyzes the cleavage of N-terminal signal sequences from nascent proteins as they are translocated into the lumen of the endoplasmic reticulum. Specifically cleaves N-terminal signal peptides that contain a hydrophobic alpha-helix (h-region) shorter than 18-20 amino acids.</text>
</comment>
<evidence type="ECO:0000256" key="9">
    <source>
        <dbReference type="ARBA" id="ARBA00023136"/>
    </source>
</evidence>
<keyword evidence="7 11" id="KW-0812">Transmembrane</keyword>
<proteinExistence type="inferred from homology"/>
<dbReference type="KEGG" id="ngr:NAEGRDRAFT_72354"/>
<dbReference type="GO" id="GO:0009003">
    <property type="term" value="F:signal peptidase activity"/>
    <property type="evidence" value="ECO:0007669"/>
    <property type="project" value="UniProtKB-EC"/>
</dbReference>
<evidence type="ECO:0000313" key="12">
    <source>
        <dbReference type="EMBL" id="EFC39957.1"/>
    </source>
</evidence>
<dbReference type="Proteomes" id="UP000006671">
    <property type="component" value="Unassembled WGS sequence"/>
</dbReference>
<dbReference type="PANTHER" id="PTHR10806">
    <property type="entry name" value="SIGNAL PEPTIDASE COMPLEX CATALYTIC SUBUNIT SEC11"/>
    <property type="match status" value="1"/>
</dbReference>
<evidence type="ECO:0000313" key="13">
    <source>
        <dbReference type="Proteomes" id="UP000006671"/>
    </source>
</evidence>
<keyword evidence="8 11" id="KW-1133">Transmembrane helix</keyword>
<evidence type="ECO:0000256" key="5">
    <source>
        <dbReference type="ARBA" id="ARBA00019685"/>
    </source>
</evidence>
<evidence type="ECO:0000256" key="1">
    <source>
        <dbReference type="ARBA" id="ARBA00000677"/>
    </source>
</evidence>
<dbReference type="GeneID" id="8863868"/>
<gene>
    <name evidence="12" type="ORF">NAEGRDRAFT_72354</name>
</gene>
<dbReference type="CDD" id="cd06530">
    <property type="entry name" value="S26_SPase_I"/>
    <property type="match status" value="1"/>
</dbReference>
<dbReference type="FunCoup" id="D2VTM3">
    <property type="interactions" value="250"/>
</dbReference>